<feature type="non-terminal residue" evidence="1">
    <location>
        <position position="1"/>
    </location>
</feature>
<reference evidence="1 2" key="1">
    <citation type="journal article" date="2019" name="Nat. Ecol. Evol.">
        <title>Megaphylogeny resolves global patterns of mushroom evolution.</title>
        <authorList>
            <person name="Varga T."/>
            <person name="Krizsan K."/>
            <person name="Foldi C."/>
            <person name="Dima B."/>
            <person name="Sanchez-Garcia M."/>
            <person name="Sanchez-Ramirez S."/>
            <person name="Szollosi G.J."/>
            <person name="Szarkandi J.G."/>
            <person name="Papp V."/>
            <person name="Albert L."/>
            <person name="Andreopoulos W."/>
            <person name="Angelini C."/>
            <person name="Antonin V."/>
            <person name="Barry K.W."/>
            <person name="Bougher N.L."/>
            <person name="Buchanan P."/>
            <person name="Buyck B."/>
            <person name="Bense V."/>
            <person name="Catcheside P."/>
            <person name="Chovatia M."/>
            <person name="Cooper J."/>
            <person name="Damon W."/>
            <person name="Desjardin D."/>
            <person name="Finy P."/>
            <person name="Geml J."/>
            <person name="Haridas S."/>
            <person name="Hughes K."/>
            <person name="Justo A."/>
            <person name="Karasinski D."/>
            <person name="Kautmanova I."/>
            <person name="Kiss B."/>
            <person name="Kocsube S."/>
            <person name="Kotiranta H."/>
            <person name="LaButti K.M."/>
            <person name="Lechner B.E."/>
            <person name="Liimatainen K."/>
            <person name="Lipzen A."/>
            <person name="Lukacs Z."/>
            <person name="Mihaltcheva S."/>
            <person name="Morgado L.N."/>
            <person name="Niskanen T."/>
            <person name="Noordeloos M.E."/>
            <person name="Ohm R.A."/>
            <person name="Ortiz-Santana B."/>
            <person name="Ovrebo C."/>
            <person name="Racz N."/>
            <person name="Riley R."/>
            <person name="Savchenko A."/>
            <person name="Shiryaev A."/>
            <person name="Soop K."/>
            <person name="Spirin V."/>
            <person name="Szebenyi C."/>
            <person name="Tomsovsky M."/>
            <person name="Tulloss R.E."/>
            <person name="Uehling J."/>
            <person name="Grigoriev I.V."/>
            <person name="Vagvolgyi C."/>
            <person name="Papp T."/>
            <person name="Martin F.M."/>
            <person name="Miettinen O."/>
            <person name="Hibbett D.S."/>
            <person name="Nagy L.G."/>
        </authorList>
    </citation>
    <scope>NUCLEOTIDE SEQUENCE [LARGE SCALE GENOMIC DNA]</scope>
    <source>
        <strain evidence="1 2">HHB13444</strain>
    </source>
</reference>
<name>A0A5C3NR28_9APHY</name>
<gene>
    <name evidence="1" type="ORF">K466DRAFT_455607</name>
</gene>
<evidence type="ECO:0000313" key="1">
    <source>
        <dbReference type="EMBL" id="TFK78828.1"/>
    </source>
</evidence>
<sequence>ALCGFPHNHRHLKEHIDKICKAHLGDQFPADSVGGDWTHQFVEWHSERLKPYWSHSL</sequence>
<proteinExistence type="predicted"/>
<feature type="non-terminal residue" evidence="1">
    <location>
        <position position="57"/>
    </location>
</feature>
<dbReference type="Proteomes" id="UP000308197">
    <property type="component" value="Unassembled WGS sequence"/>
</dbReference>
<organism evidence="1 2">
    <name type="scientific">Polyporus arcularius HHB13444</name>
    <dbReference type="NCBI Taxonomy" id="1314778"/>
    <lineage>
        <taxon>Eukaryota</taxon>
        <taxon>Fungi</taxon>
        <taxon>Dikarya</taxon>
        <taxon>Basidiomycota</taxon>
        <taxon>Agaricomycotina</taxon>
        <taxon>Agaricomycetes</taxon>
        <taxon>Polyporales</taxon>
        <taxon>Polyporaceae</taxon>
        <taxon>Polyporus</taxon>
    </lineage>
</organism>
<keyword evidence="2" id="KW-1185">Reference proteome</keyword>
<protein>
    <submittedName>
        <fullName evidence="1">Uncharacterized protein</fullName>
    </submittedName>
</protein>
<dbReference type="InParanoid" id="A0A5C3NR28"/>
<evidence type="ECO:0000313" key="2">
    <source>
        <dbReference type="Proteomes" id="UP000308197"/>
    </source>
</evidence>
<dbReference type="AlphaFoldDB" id="A0A5C3NR28"/>
<dbReference type="EMBL" id="ML212304">
    <property type="protein sequence ID" value="TFK78828.1"/>
    <property type="molecule type" value="Genomic_DNA"/>
</dbReference>
<accession>A0A5C3NR28</accession>